<feature type="domain" description="VOC" evidence="1">
    <location>
        <begin position="2"/>
        <end position="118"/>
    </location>
</feature>
<gene>
    <name evidence="2" type="ORF">ACFSX9_10655</name>
</gene>
<evidence type="ECO:0000313" key="3">
    <source>
        <dbReference type="Proteomes" id="UP001597549"/>
    </source>
</evidence>
<keyword evidence="3" id="KW-1185">Reference proteome</keyword>
<evidence type="ECO:0000259" key="1">
    <source>
        <dbReference type="PROSITE" id="PS51819"/>
    </source>
</evidence>
<accession>A0ABW5Z9N9</accession>
<comment type="caution">
    <text evidence="2">The sequence shown here is derived from an EMBL/GenBank/DDBJ whole genome shotgun (WGS) entry which is preliminary data.</text>
</comment>
<dbReference type="RefSeq" id="WP_379807467.1">
    <property type="nucleotide sequence ID" value="NZ_JBHUOL010000018.1"/>
</dbReference>
<evidence type="ECO:0000313" key="2">
    <source>
        <dbReference type="EMBL" id="MFD2909191.1"/>
    </source>
</evidence>
<proteinExistence type="predicted"/>
<dbReference type="SUPFAM" id="SSF54593">
    <property type="entry name" value="Glyoxalase/Bleomycin resistance protein/Dihydroxybiphenyl dioxygenase"/>
    <property type="match status" value="1"/>
</dbReference>
<dbReference type="CDD" id="cd06587">
    <property type="entry name" value="VOC"/>
    <property type="match status" value="1"/>
</dbReference>
<organism evidence="2 3">
    <name type="scientific">Flavobacterium ardleyense</name>
    <dbReference type="NCBI Taxonomy" id="2038737"/>
    <lineage>
        <taxon>Bacteria</taxon>
        <taxon>Pseudomonadati</taxon>
        <taxon>Bacteroidota</taxon>
        <taxon>Flavobacteriia</taxon>
        <taxon>Flavobacteriales</taxon>
        <taxon>Flavobacteriaceae</taxon>
        <taxon>Flavobacterium</taxon>
    </lineage>
</organism>
<protein>
    <submittedName>
        <fullName evidence="2">VOC family protein</fullName>
    </submittedName>
</protein>
<name>A0ABW5Z9N9_9FLAO</name>
<dbReference type="Gene3D" id="3.10.180.10">
    <property type="entry name" value="2,3-Dihydroxybiphenyl 1,2-Dioxygenase, domain 1"/>
    <property type="match status" value="1"/>
</dbReference>
<dbReference type="EMBL" id="JBHUOL010000018">
    <property type="protein sequence ID" value="MFD2909191.1"/>
    <property type="molecule type" value="Genomic_DNA"/>
</dbReference>
<dbReference type="PROSITE" id="PS51819">
    <property type="entry name" value="VOC"/>
    <property type="match status" value="1"/>
</dbReference>
<dbReference type="InterPro" id="IPR029068">
    <property type="entry name" value="Glyas_Bleomycin-R_OHBP_Dase"/>
</dbReference>
<dbReference type="InterPro" id="IPR037523">
    <property type="entry name" value="VOC_core"/>
</dbReference>
<reference evidence="3" key="1">
    <citation type="journal article" date="2019" name="Int. J. Syst. Evol. Microbiol.">
        <title>The Global Catalogue of Microorganisms (GCM) 10K type strain sequencing project: providing services to taxonomists for standard genome sequencing and annotation.</title>
        <authorList>
            <consortium name="The Broad Institute Genomics Platform"/>
            <consortium name="The Broad Institute Genome Sequencing Center for Infectious Disease"/>
            <person name="Wu L."/>
            <person name="Ma J."/>
        </authorList>
    </citation>
    <scope>NUCLEOTIDE SEQUENCE [LARGE SCALE GENOMIC DNA]</scope>
    <source>
        <strain evidence="3">KCTC 52644</strain>
    </source>
</reference>
<dbReference type="Proteomes" id="UP001597549">
    <property type="component" value="Unassembled WGS sequence"/>
</dbReference>
<sequence length="120" mass="14019">MKKFFIHLKVNSIDKAITFYCDEIKLFEFYQDFGMEEVALVCKNNKTIILLLSKGNGHVDWPVFSIEVENCEHIFKKMKDQVFETGAKLLNKEVFDYPLGKNITLKDPSGNTIIIFEEYK</sequence>